<dbReference type="GO" id="GO:0046872">
    <property type="term" value="F:metal ion binding"/>
    <property type="evidence" value="ECO:0007669"/>
    <property type="project" value="InterPro"/>
</dbReference>
<dbReference type="RefSeq" id="WP_078817727.1">
    <property type="nucleotide sequence ID" value="NZ_FUYJ01000004.1"/>
</dbReference>
<evidence type="ECO:0000313" key="3">
    <source>
        <dbReference type="Proteomes" id="UP000190042"/>
    </source>
</evidence>
<organism evidence="2 3">
    <name type="scientific">Sporosarcina newyorkensis</name>
    <dbReference type="NCBI Taxonomy" id="759851"/>
    <lineage>
        <taxon>Bacteria</taxon>
        <taxon>Bacillati</taxon>
        <taxon>Bacillota</taxon>
        <taxon>Bacilli</taxon>
        <taxon>Bacillales</taxon>
        <taxon>Caryophanaceae</taxon>
        <taxon>Sporosarcina</taxon>
    </lineage>
</organism>
<dbReference type="EMBL" id="FUYJ01000004">
    <property type="protein sequence ID" value="SKA99861.1"/>
    <property type="molecule type" value="Genomic_DNA"/>
</dbReference>
<accession>A0A1T4YEX6</accession>
<evidence type="ECO:0000313" key="2">
    <source>
        <dbReference type="EMBL" id="SKA99861.1"/>
    </source>
</evidence>
<dbReference type="NCBIfam" id="NF047422">
    <property type="entry name" value="YfmF_fam"/>
    <property type="match status" value="1"/>
</dbReference>
<name>A0A1T4YEX6_9BACL</name>
<sequence>MFNKIKLQDGVNLYIRKTEQFKTVNVTIKWKAPLEQSAASERTVLANVLEESNRKYPTQIAMRKALDELYGTVLYTDVSKRSSQHIVSLFAECVNDEFFAGEDVLKQLFELIRAVVFEPKASENAFDQTVVEREKRTVRDRIRSVYDDKTRYAQKRMLEIMRPDQPASISAYGTEEAVSAITNKSLHQAYEDMIQHDLIDIYVVGDVDEQDIVTKIKESLPFKARKVNERLEEKHANTSEDVKTVRERQDMKQGKLHLGFSTPVTFRHPDYNKMQVMNGIFGGFAHSKLFMNVREKESMAYYANSAYASQYGIVYVTAGIDAELEEKAVQLIVEQLKVMQQGDITELELNQTVALLENSIRSSNDSARSQIEIYDQYKELDENFTADELISKWHSVTLEDVKEMANTIQLEVVYLLSGKEDDSK</sequence>
<gene>
    <name evidence="2" type="ORF">SAMN04244570_2332</name>
</gene>
<evidence type="ECO:0000259" key="1">
    <source>
        <dbReference type="Pfam" id="PF05193"/>
    </source>
</evidence>
<dbReference type="Proteomes" id="UP000190042">
    <property type="component" value="Unassembled WGS sequence"/>
</dbReference>
<proteinExistence type="predicted"/>
<protein>
    <submittedName>
        <fullName evidence="2">Predicted Zn-dependent peptidase</fullName>
    </submittedName>
</protein>
<feature type="domain" description="Peptidase M16 C-terminal" evidence="1">
    <location>
        <begin position="181"/>
        <end position="354"/>
    </location>
</feature>
<dbReference type="PANTHER" id="PTHR11851:SF186">
    <property type="entry name" value="INACTIVE METALLOPROTEASE YMFF-RELATED"/>
    <property type="match status" value="1"/>
</dbReference>
<dbReference type="SUPFAM" id="SSF63411">
    <property type="entry name" value="LuxS/MPP-like metallohydrolase"/>
    <property type="match status" value="2"/>
</dbReference>
<keyword evidence="3" id="KW-1185">Reference proteome</keyword>
<dbReference type="InterPro" id="IPR007863">
    <property type="entry name" value="Peptidase_M16_C"/>
</dbReference>
<dbReference type="AlphaFoldDB" id="A0A1T4YEX6"/>
<dbReference type="InterPro" id="IPR050361">
    <property type="entry name" value="MPP/UQCRC_Complex"/>
</dbReference>
<dbReference type="Gene3D" id="3.30.830.10">
    <property type="entry name" value="Metalloenzyme, LuxS/M16 peptidase-like"/>
    <property type="match status" value="2"/>
</dbReference>
<dbReference type="Pfam" id="PF05193">
    <property type="entry name" value="Peptidase_M16_C"/>
    <property type="match status" value="1"/>
</dbReference>
<dbReference type="InterPro" id="IPR011249">
    <property type="entry name" value="Metalloenz_LuxS/M16"/>
</dbReference>
<reference evidence="3" key="1">
    <citation type="submission" date="2017-02" db="EMBL/GenBank/DDBJ databases">
        <authorList>
            <person name="Varghese N."/>
            <person name="Submissions S."/>
        </authorList>
    </citation>
    <scope>NUCLEOTIDE SEQUENCE [LARGE SCALE GENOMIC DNA]</scope>
    <source>
        <strain evidence="3">DSM 23966</strain>
    </source>
</reference>
<dbReference type="PANTHER" id="PTHR11851">
    <property type="entry name" value="METALLOPROTEASE"/>
    <property type="match status" value="1"/>
</dbReference>